<sequence length="99" mass="10990">MPAKPYRSTPIFDENSLPSALRRDHSLKAGAWGRLNVLSGALRYTVSETGEALVLEAGHSTTILPEQLHFVEPLGPVEMRVDFYDEPPDMLEEISGDRP</sequence>
<dbReference type="EMBL" id="QRDP01000004">
    <property type="protein sequence ID" value="RED16002.1"/>
    <property type="molecule type" value="Genomic_DNA"/>
</dbReference>
<dbReference type="AlphaFoldDB" id="A0A3D9FEL2"/>
<dbReference type="Pfam" id="PF09313">
    <property type="entry name" value="TehB-like"/>
    <property type="match status" value="1"/>
</dbReference>
<feature type="domain" description="TehB/YeaR-like" evidence="1">
    <location>
        <begin position="7"/>
        <end position="81"/>
    </location>
</feature>
<name>A0A3D9FEL2_9SPHN</name>
<dbReference type="OrthoDB" id="7282222at2"/>
<accession>A0A3D9FEL2</accession>
<keyword evidence="3" id="KW-1185">Reference proteome</keyword>
<dbReference type="Gene3D" id="2.60.120.10">
    <property type="entry name" value="Jelly Rolls"/>
    <property type="match status" value="1"/>
</dbReference>
<protein>
    <submittedName>
        <fullName evidence="2">Tellurite resistance-related uncharacterized protein</fullName>
    </submittedName>
</protein>
<gene>
    <name evidence="2" type="ORF">DFR46_1012</name>
</gene>
<organism evidence="2 3">
    <name type="scientific">Parasphingopyxis lamellibrachiae</name>
    <dbReference type="NCBI Taxonomy" id="680125"/>
    <lineage>
        <taxon>Bacteria</taxon>
        <taxon>Pseudomonadati</taxon>
        <taxon>Pseudomonadota</taxon>
        <taxon>Alphaproteobacteria</taxon>
        <taxon>Sphingomonadales</taxon>
        <taxon>Sphingomonadaceae</taxon>
        <taxon>Parasphingopyxis</taxon>
    </lineage>
</organism>
<dbReference type="InterPro" id="IPR014710">
    <property type="entry name" value="RmlC-like_jellyroll"/>
</dbReference>
<evidence type="ECO:0000313" key="3">
    <source>
        <dbReference type="Proteomes" id="UP000256310"/>
    </source>
</evidence>
<evidence type="ECO:0000259" key="1">
    <source>
        <dbReference type="Pfam" id="PF09313"/>
    </source>
</evidence>
<evidence type="ECO:0000313" key="2">
    <source>
        <dbReference type="EMBL" id="RED16002.1"/>
    </source>
</evidence>
<dbReference type="InterPro" id="IPR015392">
    <property type="entry name" value="TehB/YeaR-like_dom"/>
</dbReference>
<dbReference type="SUPFAM" id="SSF51197">
    <property type="entry name" value="Clavaminate synthase-like"/>
    <property type="match status" value="1"/>
</dbReference>
<proteinExistence type="predicted"/>
<reference evidence="2 3" key="1">
    <citation type="submission" date="2018-07" db="EMBL/GenBank/DDBJ databases">
        <title>Genomic Encyclopedia of Type Strains, Phase IV (KMG-IV): sequencing the most valuable type-strain genomes for metagenomic binning, comparative biology and taxonomic classification.</title>
        <authorList>
            <person name="Goeker M."/>
        </authorList>
    </citation>
    <scope>NUCLEOTIDE SEQUENCE [LARGE SCALE GENOMIC DNA]</scope>
    <source>
        <strain evidence="2 3">DSM 26725</strain>
    </source>
</reference>
<dbReference type="RefSeq" id="WP_116235454.1">
    <property type="nucleotide sequence ID" value="NZ_QRDP01000004.1"/>
</dbReference>
<dbReference type="Proteomes" id="UP000256310">
    <property type="component" value="Unassembled WGS sequence"/>
</dbReference>
<comment type="caution">
    <text evidence="2">The sequence shown here is derived from an EMBL/GenBank/DDBJ whole genome shotgun (WGS) entry which is preliminary data.</text>
</comment>